<accession>F8LFE0</accession>
<evidence type="ECO:0000313" key="1">
    <source>
        <dbReference type="EMBL" id="CCB92208.1"/>
    </source>
</evidence>
<protein>
    <submittedName>
        <fullName evidence="1">Uncharacterized protein</fullName>
    </submittedName>
</protein>
<organism evidence="1">
    <name type="scientific">Waddlia chondrophila 2032/99</name>
    <dbReference type="NCBI Taxonomy" id="765953"/>
    <lineage>
        <taxon>Bacteria</taxon>
        <taxon>Pseudomonadati</taxon>
        <taxon>Chlamydiota</taxon>
        <taxon>Chlamydiia</taxon>
        <taxon>Parachlamydiales</taxon>
        <taxon>Waddliaceae</taxon>
        <taxon>Waddlia</taxon>
    </lineage>
</organism>
<dbReference type="EMBL" id="FR872662">
    <property type="protein sequence ID" value="CCB92208.1"/>
    <property type="molecule type" value="Genomic_DNA"/>
</dbReference>
<dbReference type="AlphaFoldDB" id="F8LFE0"/>
<sequence length="28" mass="3184">MLFVQIFSIALQEAIGKQSQKEGKDVKF</sequence>
<reference evidence="1" key="1">
    <citation type="submission" date="2011-05" db="EMBL/GenBank/DDBJ databases">
        <title>Unity in variety -- the pan-genome of the Chlamydiae.</title>
        <authorList>
            <person name="Collingro A."/>
            <person name="Tischler P."/>
            <person name="Weinmaier T."/>
            <person name="Penz T."/>
            <person name="Heinz E."/>
            <person name="Brunham R.C."/>
            <person name="Read T.D."/>
            <person name="Bavoil P.M."/>
            <person name="Sachse K."/>
            <person name="Kahane S."/>
            <person name="Friedman M.G."/>
            <person name="Rattei T."/>
            <person name="Myers G.S.A."/>
            <person name="Horn M."/>
        </authorList>
    </citation>
    <scope>NUCLEOTIDE SEQUENCE</scope>
    <source>
        <strain evidence="1">2032/99</strain>
    </source>
</reference>
<proteinExistence type="predicted"/>
<name>F8LFE0_9BACT</name>
<gene>
    <name evidence="1" type="ORF">WCH_CA13430</name>
</gene>